<dbReference type="AlphaFoldDB" id="A0A4Z2HN49"/>
<reference evidence="1 2" key="1">
    <citation type="submission" date="2019-03" db="EMBL/GenBank/DDBJ databases">
        <title>First draft genome of Liparis tanakae, snailfish: a comprehensive survey of snailfish specific genes.</title>
        <authorList>
            <person name="Kim W."/>
            <person name="Song I."/>
            <person name="Jeong J.-H."/>
            <person name="Kim D."/>
            <person name="Kim S."/>
            <person name="Ryu S."/>
            <person name="Song J.Y."/>
            <person name="Lee S.K."/>
        </authorList>
    </citation>
    <scope>NUCLEOTIDE SEQUENCE [LARGE SCALE GENOMIC DNA]</scope>
    <source>
        <tissue evidence="1">Muscle</tissue>
    </source>
</reference>
<comment type="caution">
    <text evidence="1">The sequence shown here is derived from an EMBL/GenBank/DDBJ whole genome shotgun (WGS) entry which is preliminary data.</text>
</comment>
<dbReference type="EMBL" id="SRLO01000220">
    <property type="protein sequence ID" value="TNN66393.1"/>
    <property type="molecule type" value="Genomic_DNA"/>
</dbReference>
<accession>A0A4Z2HN49</accession>
<gene>
    <name evidence="1" type="ORF">EYF80_023432</name>
</gene>
<evidence type="ECO:0000313" key="2">
    <source>
        <dbReference type="Proteomes" id="UP000314294"/>
    </source>
</evidence>
<sequence length="123" mass="13229">MTRCPSEAECRALKLLLTQPEASRSQGALVPGAGVLIGGDGHQLQHPLGPSPVDAFRPQVDQDQCHSHTSDGVIMWSALQGGEHREVDLVLKVVQDLLPLLVHRANSLTIENESGPEQNRAIS</sequence>
<organism evidence="1 2">
    <name type="scientific">Liparis tanakae</name>
    <name type="common">Tanaka's snailfish</name>
    <dbReference type="NCBI Taxonomy" id="230148"/>
    <lineage>
        <taxon>Eukaryota</taxon>
        <taxon>Metazoa</taxon>
        <taxon>Chordata</taxon>
        <taxon>Craniata</taxon>
        <taxon>Vertebrata</taxon>
        <taxon>Euteleostomi</taxon>
        <taxon>Actinopterygii</taxon>
        <taxon>Neopterygii</taxon>
        <taxon>Teleostei</taxon>
        <taxon>Neoteleostei</taxon>
        <taxon>Acanthomorphata</taxon>
        <taxon>Eupercaria</taxon>
        <taxon>Perciformes</taxon>
        <taxon>Cottioidei</taxon>
        <taxon>Cottales</taxon>
        <taxon>Liparidae</taxon>
        <taxon>Liparis</taxon>
    </lineage>
</organism>
<name>A0A4Z2HN49_9TELE</name>
<protein>
    <submittedName>
        <fullName evidence="1">Uncharacterized protein</fullName>
    </submittedName>
</protein>
<proteinExistence type="predicted"/>
<dbReference type="Proteomes" id="UP000314294">
    <property type="component" value="Unassembled WGS sequence"/>
</dbReference>
<evidence type="ECO:0000313" key="1">
    <source>
        <dbReference type="EMBL" id="TNN66393.1"/>
    </source>
</evidence>
<keyword evidence="2" id="KW-1185">Reference proteome</keyword>